<evidence type="ECO:0000313" key="1">
    <source>
        <dbReference type="EMBL" id="MFG6467372.1"/>
    </source>
</evidence>
<comment type="caution">
    <text evidence="1">The sequence shown here is derived from an EMBL/GenBank/DDBJ whole genome shotgun (WGS) entry which is preliminary data.</text>
</comment>
<reference evidence="1 2" key="1">
    <citation type="submission" date="2024-08" db="EMBL/GenBank/DDBJ databases">
        <authorList>
            <person name="Lu H."/>
        </authorList>
    </citation>
    <scope>NUCLEOTIDE SEQUENCE [LARGE SCALE GENOMIC DNA]</scope>
    <source>
        <strain evidence="1 2">BYS87W</strain>
    </source>
</reference>
<dbReference type="EMBL" id="JBIGIB010000003">
    <property type="protein sequence ID" value="MFG6467372.1"/>
    <property type="molecule type" value="Genomic_DNA"/>
</dbReference>
<gene>
    <name evidence="1" type="ORF">ACG01O_12185</name>
</gene>
<sequence>MTDDKLWWETLQGGPVLLALFDVHDQVQSANAAYREAWGMAPGALPSWSDLWAAAQAQGLGPVGPPERRARSGPRAFEQAWRDGRRYWWVEQRLPNGHLAVTGMDITGQARPRPAGGQVLDAQVGLELLQSLLADSSAWPLSVATLPATTDTEALLGRIRGEDRCARLADGRLLLILPSTGPAQAVALGERLGAVSLVEAAWGDSASTLLARA</sequence>
<evidence type="ECO:0008006" key="3">
    <source>
        <dbReference type="Google" id="ProtNLM"/>
    </source>
</evidence>
<keyword evidence="2" id="KW-1185">Reference proteome</keyword>
<dbReference type="Proteomes" id="UP001606303">
    <property type="component" value="Unassembled WGS sequence"/>
</dbReference>
<proteinExistence type="predicted"/>
<dbReference type="RefSeq" id="WP_394384893.1">
    <property type="nucleotide sequence ID" value="NZ_JBIGIB010000003.1"/>
</dbReference>
<evidence type="ECO:0000313" key="2">
    <source>
        <dbReference type="Proteomes" id="UP001606303"/>
    </source>
</evidence>
<organism evidence="1 2">
    <name type="scientific">Pelomonas baiyunensis</name>
    <dbReference type="NCBI Taxonomy" id="3299026"/>
    <lineage>
        <taxon>Bacteria</taxon>
        <taxon>Pseudomonadati</taxon>
        <taxon>Pseudomonadota</taxon>
        <taxon>Betaproteobacteria</taxon>
        <taxon>Burkholderiales</taxon>
        <taxon>Sphaerotilaceae</taxon>
        <taxon>Roseateles</taxon>
    </lineage>
</organism>
<accession>A0ABW7GZW1</accession>
<protein>
    <recommendedName>
        <fullName evidence="3">PAS domain-containing protein</fullName>
    </recommendedName>
</protein>
<name>A0ABW7GZW1_9BURK</name>